<dbReference type="SUPFAM" id="SSF52047">
    <property type="entry name" value="RNI-like"/>
    <property type="match status" value="1"/>
</dbReference>
<evidence type="ECO:0000313" key="1">
    <source>
        <dbReference type="EMBL" id="KAK5994377.1"/>
    </source>
</evidence>
<proteinExistence type="predicted"/>
<evidence type="ECO:0000313" key="2">
    <source>
        <dbReference type="Proteomes" id="UP001338125"/>
    </source>
</evidence>
<evidence type="ECO:0008006" key="3">
    <source>
        <dbReference type="Google" id="ProtNLM"/>
    </source>
</evidence>
<sequence length="435" mass="49894">MAFPLLQLPSEILGDIVRLFCRHCTSSGNENDASWMQSAIILRQPNYVDGSRTLAQISQTCRALCRIAQPVLFHWACAYPGQFMGMARSILSNEDLAPHVRYLRLDALSRGQLDGSGWHAQLNELELFHEYMTSFAPKDPDHEHYLAKIPPWNTPDSLFTGKRQEKLRDAFYFFILTKVTNVERIIIDSNWMTFPQQGMTTLPRLIDITFQEVTSNGVSLNHLTPLLEAAPLLKTLVVNNIREIEDKFPPQRLLRLNLSDSAISGQDLRLLMKSITGLQSFRYKSGVKRMWRASEATPRQFAEILLIQRRTLKFLSLDFGQCNYPFDLGRHLTLQHQSLKAMTALKTLVVDDVALIETLCIKNPYRDAGVNLLNFLLESPAEHKNLRRVYAAYIRGQRSSIVLHEWFAKEFTSRDVEFGILDGRNIDEAQGRWEN</sequence>
<organism evidence="1 2">
    <name type="scientific">Cladobotryum mycophilum</name>
    <dbReference type="NCBI Taxonomy" id="491253"/>
    <lineage>
        <taxon>Eukaryota</taxon>
        <taxon>Fungi</taxon>
        <taxon>Dikarya</taxon>
        <taxon>Ascomycota</taxon>
        <taxon>Pezizomycotina</taxon>
        <taxon>Sordariomycetes</taxon>
        <taxon>Hypocreomycetidae</taxon>
        <taxon>Hypocreales</taxon>
        <taxon>Hypocreaceae</taxon>
        <taxon>Cladobotryum</taxon>
    </lineage>
</organism>
<protein>
    <recommendedName>
        <fullName evidence="3">F-box domain-containing protein</fullName>
    </recommendedName>
</protein>
<gene>
    <name evidence="1" type="ORF">PT974_04851</name>
</gene>
<comment type="caution">
    <text evidence="1">The sequence shown here is derived from an EMBL/GenBank/DDBJ whole genome shotgun (WGS) entry which is preliminary data.</text>
</comment>
<keyword evidence="2" id="KW-1185">Reference proteome</keyword>
<accession>A0ABR0SQD1</accession>
<reference evidence="1 2" key="1">
    <citation type="submission" date="2024-01" db="EMBL/GenBank/DDBJ databases">
        <title>Complete genome of Cladobotryum mycophilum ATHUM6906.</title>
        <authorList>
            <person name="Christinaki A.C."/>
            <person name="Myridakis A.I."/>
            <person name="Kouvelis V.N."/>
        </authorList>
    </citation>
    <scope>NUCLEOTIDE SEQUENCE [LARGE SCALE GENOMIC DNA]</scope>
    <source>
        <strain evidence="1 2">ATHUM6906</strain>
    </source>
</reference>
<dbReference type="Proteomes" id="UP001338125">
    <property type="component" value="Unassembled WGS sequence"/>
</dbReference>
<dbReference type="EMBL" id="JAVFKD010000010">
    <property type="protein sequence ID" value="KAK5994377.1"/>
    <property type="molecule type" value="Genomic_DNA"/>
</dbReference>
<name>A0ABR0SQD1_9HYPO</name>